<dbReference type="STRING" id="1036672.TKWG_21360"/>
<protein>
    <recommendedName>
        <fullName evidence="1">VOC domain-containing protein</fullName>
    </recommendedName>
</protein>
<accession>I3UG29</accession>
<reference evidence="3" key="2">
    <citation type="journal article" date="2013" name="PLoS ONE">
        <title>Genome implosion elicits host-confinement in Alcaligenaceae: evidence from the comparative genomics of Tetrathiobacter kashmirensis, a pathogen in the making.</title>
        <authorList>
            <person name="Ghosh W."/>
            <person name="Alam M."/>
            <person name="Roy C."/>
            <person name="Pyne P."/>
            <person name="George A."/>
            <person name="Chakraborty R."/>
            <person name="Majumder S."/>
            <person name="Agarwal A."/>
            <person name="Chakraborty S."/>
            <person name="Majumdar S."/>
            <person name="Gupta S.K."/>
        </authorList>
    </citation>
    <scope>NUCLEOTIDE SEQUENCE [LARGE SCALE GENOMIC DNA]</scope>
    <source>
        <strain evidence="3">WT001</strain>
    </source>
</reference>
<feature type="domain" description="VOC" evidence="1">
    <location>
        <begin position="9"/>
        <end position="138"/>
    </location>
</feature>
<dbReference type="InterPro" id="IPR004360">
    <property type="entry name" value="Glyas_Fos-R_dOase_dom"/>
</dbReference>
<keyword evidence="3" id="KW-1185">Reference proteome</keyword>
<dbReference type="HOGENOM" id="CLU_131565_0_1_4"/>
<dbReference type="Proteomes" id="UP000005267">
    <property type="component" value="Chromosome"/>
</dbReference>
<dbReference type="PROSITE" id="PS51819">
    <property type="entry name" value="VOC"/>
    <property type="match status" value="1"/>
</dbReference>
<gene>
    <name evidence="2" type="ordered locus">TKWG_21360</name>
</gene>
<reference evidence="2 3" key="1">
    <citation type="journal article" date="2011" name="J. Bacteriol.">
        <title>Whole-genome shotgun sequencing of the sulfur-oxidizing chemoautotroph Tetrathiobacter kashmirensis.</title>
        <authorList>
            <person name="Ghosh W."/>
            <person name="George A."/>
            <person name="Agarwal A."/>
            <person name="Raj P."/>
            <person name="Alam M."/>
            <person name="Pyne P."/>
            <person name="Das Gupta S.K."/>
        </authorList>
    </citation>
    <scope>NUCLEOTIDE SEQUENCE [LARGE SCALE GENOMIC DNA]</scope>
    <source>
        <strain evidence="2 3">WT001</strain>
    </source>
</reference>
<dbReference type="SUPFAM" id="SSF54593">
    <property type="entry name" value="Glyoxalase/Bleomycin resistance protein/Dihydroxybiphenyl dioxygenase"/>
    <property type="match status" value="1"/>
</dbReference>
<organism evidence="2 3">
    <name type="scientific">Advenella kashmirensis (strain DSM 17095 / LMG 22695 / WT001)</name>
    <name type="common">Tetrathiobacter kashmirensis</name>
    <dbReference type="NCBI Taxonomy" id="1036672"/>
    <lineage>
        <taxon>Bacteria</taxon>
        <taxon>Pseudomonadati</taxon>
        <taxon>Pseudomonadota</taxon>
        <taxon>Betaproteobacteria</taxon>
        <taxon>Burkholderiales</taxon>
        <taxon>Alcaligenaceae</taxon>
    </lineage>
</organism>
<dbReference type="KEGG" id="aka:TKWG_21360"/>
<dbReference type="EMBL" id="CP003555">
    <property type="protein sequence ID" value="AFK63967.1"/>
    <property type="molecule type" value="Genomic_DNA"/>
</dbReference>
<evidence type="ECO:0000259" key="1">
    <source>
        <dbReference type="PROSITE" id="PS51819"/>
    </source>
</evidence>
<dbReference type="AlphaFoldDB" id="I3UG29"/>
<proteinExistence type="predicted"/>
<dbReference type="OrthoDB" id="9804907at2"/>
<dbReference type="InterPro" id="IPR029068">
    <property type="entry name" value="Glyas_Bleomycin-R_OHBP_Dase"/>
</dbReference>
<dbReference type="Gene3D" id="3.10.180.10">
    <property type="entry name" value="2,3-Dihydroxybiphenyl 1,2-Dioxygenase, domain 1"/>
    <property type="match status" value="1"/>
</dbReference>
<evidence type="ECO:0000313" key="2">
    <source>
        <dbReference type="EMBL" id="AFK63967.1"/>
    </source>
</evidence>
<dbReference type="Pfam" id="PF00903">
    <property type="entry name" value="Glyoxalase"/>
    <property type="match status" value="1"/>
</dbReference>
<dbReference type="InterPro" id="IPR037523">
    <property type="entry name" value="VOC_core"/>
</dbReference>
<evidence type="ECO:0000313" key="3">
    <source>
        <dbReference type="Proteomes" id="UP000005267"/>
    </source>
</evidence>
<name>I3UG29_ADVKW</name>
<dbReference type="RefSeq" id="WP_014752058.1">
    <property type="nucleotide sequence ID" value="NC_017964.1"/>
</dbReference>
<sequence>MQTNVDGFEYSSVAARLPAQDLERARRFYSEKLGLEPDEARPGGYLYFCGNNAFGLFASSGASSGTHTQMGLEVTDLRAAVTALRARGVVFESYDSPELKTVNGIAEIAGNYASKGGKGELAAWFKDSEGNLIGMGQALR</sequence>